<dbReference type="InterPro" id="IPR013118">
    <property type="entry name" value="Mannitol_DH_C"/>
</dbReference>
<dbReference type="Pfam" id="PF01232">
    <property type="entry name" value="Mannitol_dh"/>
    <property type="match status" value="1"/>
</dbReference>
<dbReference type="GO" id="GO:0009026">
    <property type="term" value="F:tagaturonate reductase activity"/>
    <property type="evidence" value="ECO:0007669"/>
    <property type="project" value="UniProtKB-EC"/>
</dbReference>
<evidence type="ECO:0000256" key="1">
    <source>
        <dbReference type="ARBA" id="ARBA00023002"/>
    </source>
</evidence>
<sequence>MCNRLQSVDCTEHYGFGNHIHGKPTKKQKATKIIKRKTMKTLNRKNTNLESTPPIKIIQFGEGNFLRAFVDYAFQKLNQEANFDAGIAVVQPIDRGMVKMLNDQDGLYTLFLKGIQKGKEIQHKELITNIVKGVDPYSNFQDYLSLAKEEELQFIISNTTEAGIAYVNTDTMDMQPPSSFPAKLTLLLHERFKHFKGDANKGLTIIPCELINHNSDNLKEIILKYADDWKLGEDFKTWLNTHSTFHNTLVDRIVPGYPKDEIKAYNAQLDYRDNLIVAAETFFLWVIEGDEKLKEKLPFHKTDLDVKIVADMQPYRTRKVRILNGAHTAMVPFSLLYGNTTVKQTVDNDFTGTFVNNAIFNEINHTLPMAKEELDSFAEEVLDRFRNPFIIHNLSSIALNSVSKFKVRVLPSLLQYADTHKKIPANLTFSFAALIRFYKGSWKGENLPVNDSDDIVNAFAKIWESNNYLEIAKKVLSNVEYWGEDLTQVVNLTEAVALALEEIDTNGIEVGFANYSKRY</sequence>
<organism evidence="5 6">
    <name type="scientific">Arenibacter algicola</name>
    <dbReference type="NCBI Taxonomy" id="616991"/>
    <lineage>
        <taxon>Bacteria</taxon>
        <taxon>Pseudomonadati</taxon>
        <taxon>Bacteroidota</taxon>
        <taxon>Flavobacteriia</taxon>
        <taxon>Flavobacteriales</taxon>
        <taxon>Flavobacteriaceae</taxon>
        <taxon>Arenibacter</taxon>
    </lineage>
</organism>
<dbReference type="AlphaFoldDB" id="A0A221UUX2"/>
<dbReference type="InterPro" id="IPR013328">
    <property type="entry name" value="6PGD_dom2"/>
</dbReference>
<keyword evidence="1 5" id="KW-0560">Oxidoreductase</keyword>
<accession>A0A221UUX2</accession>
<dbReference type="SUPFAM" id="SSF51735">
    <property type="entry name" value="NAD(P)-binding Rossmann-fold domains"/>
    <property type="match status" value="1"/>
</dbReference>
<evidence type="ECO:0000259" key="4">
    <source>
        <dbReference type="Pfam" id="PF08125"/>
    </source>
</evidence>
<dbReference type="InterPro" id="IPR036291">
    <property type="entry name" value="NAD(P)-bd_dom_sf"/>
</dbReference>
<dbReference type="eggNOG" id="COG0246">
    <property type="taxonomic scope" value="Bacteria"/>
</dbReference>
<dbReference type="NCBIfam" id="NF002969">
    <property type="entry name" value="PRK03643.1"/>
    <property type="match status" value="1"/>
</dbReference>
<protein>
    <submittedName>
        <fullName evidence="5">Altronate oxidoreductase</fullName>
        <ecNumber evidence="5">1.1.1.58</ecNumber>
    </submittedName>
</protein>
<dbReference type="InterPro" id="IPR013131">
    <property type="entry name" value="Mannitol_DH_N"/>
</dbReference>
<name>A0A221UUX2_9FLAO</name>
<dbReference type="PANTHER" id="PTHR30524:SF0">
    <property type="entry name" value="ALTRONATE OXIDOREDUCTASE-RELATED"/>
    <property type="match status" value="1"/>
</dbReference>
<dbReference type="GO" id="GO:0008926">
    <property type="term" value="F:mannitol-1-phosphate 5-dehydrogenase activity"/>
    <property type="evidence" value="ECO:0007669"/>
    <property type="project" value="TreeGrafter"/>
</dbReference>
<evidence type="ECO:0000313" key="6">
    <source>
        <dbReference type="Proteomes" id="UP000204551"/>
    </source>
</evidence>
<dbReference type="PRINTS" id="PR00084">
    <property type="entry name" value="MTLDHDRGNASE"/>
</dbReference>
<gene>
    <name evidence="5" type="primary">uxaB</name>
    <name evidence="5" type="ORF">AREALGSMS7_01670</name>
</gene>
<reference evidence="5 6" key="1">
    <citation type="submission" date="2017-07" db="EMBL/GenBank/DDBJ databases">
        <title>Genome Sequence of Arenibacter algicola Strain SMS7 Isolated from a culture of the Diatom Skeletonema marinoi.</title>
        <authorList>
            <person name="Topel M."/>
            <person name="Pinder M.I.M."/>
            <person name="Johansson O.N."/>
            <person name="Kourtchenko O."/>
            <person name="Godhe A."/>
            <person name="Clarke A.K."/>
        </authorList>
    </citation>
    <scope>NUCLEOTIDE SEQUENCE [LARGE SCALE GENOMIC DNA]</scope>
    <source>
        <strain evidence="5 6">SMS7</strain>
    </source>
</reference>
<evidence type="ECO:0000313" key="5">
    <source>
        <dbReference type="EMBL" id="ASO05137.1"/>
    </source>
</evidence>
<feature type="domain" description="Mannitol dehydrogenase C-terminal" evidence="4">
    <location>
        <begin position="311"/>
        <end position="503"/>
    </location>
</feature>
<evidence type="ECO:0000259" key="3">
    <source>
        <dbReference type="Pfam" id="PF01232"/>
    </source>
</evidence>
<dbReference type="STRING" id="616991.GCA_000733925_00087"/>
<dbReference type="GO" id="GO:0019698">
    <property type="term" value="P:D-galacturonate catabolic process"/>
    <property type="evidence" value="ECO:0007669"/>
    <property type="project" value="TreeGrafter"/>
</dbReference>
<dbReference type="Gene3D" id="3.40.50.720">
    <property type="entry name" value="NAD(P)-binding Rossmann-like Domain"/>
    <property type="match status" value="1"/>
</dbReference>
<dbReference type="EMBL" id="CP022515">
    <property type="protein sequence ID" value="ASO05137.1"/>
    <property type="molecule type" value="Genomic_DNA"/>
</dbReference>
<dbReference type="GO" id="GO:0019592">
    <property type="term" value="P:mannitol catabolic process"/>
    <property type="evidence" value="ECO:0007669"/>
    <property type="project" value="TreeGrafter"/>
</dbReference>
<proteinExistence type="predicted"/>
<dbReference type="Gene3D" id="1.10.1040.10">
    <property type="entry name" value="N-(1-d-carboxylethyl)-l-norvaline Dehydrogenase, domain 2"/>
    <property type="match status" value="1"/>
</dbReference>
<evidence type="ECO:0000256" key="2">
    <source>
        <dbReference type="ARBA" id="ARBA00023027"/>
    </source>
</evidence>
<dbReference type="KEGG" id="aalg:AREALGSMS7_01670"/>
<dbReference type="Proteomes" id="UP000204551">
    <property type="component" value="Chromosome"/>
</dbReference>
<dbReference type="InterPro" id="IPR000669">
    <property type="entry name" value="Mannitol_DH"/>
</dbReference>
<dbReference type="SUPFAM" id="SSF48179">
    <property type="entry name" value="6-phosphogluconate dehydrogenase C-terminal domain-like"/>
    <property type="match status" value="1"/>
</dbReference>
<dbReference type="PANTHER" id="PTHR30524">
    <property type="entry name" value="MANNITOL-1-PHOSPHATE 5-DEHYDROGENASE"/>
    <property type="match status" value="1"/>
</dbReference>
<dbReference type="InterPro" id="IPR008927">
    <property type="entry name" value="6-PGluconate_DH-like_C_sf"/>
</dbReference>
<dbReference type="EC" id="1.1.1.58" evidence="5"/>
<dbReference type="Pfam" id="PF08125">
    <property type="entry name" value="Mannitol_dh_C"/>
    <property type="match status" value="1"/>
</dbReference>
<feature type="domain" description="Mannitol dehydrogenase N-terminal" evidence="3">
    <location>
        <begin position="56"/>
        <end position="295"/>
    </location>
</feature>
<dbReference type="GO" id="GO:0005829">
    <property type="term" value="C:cytosol"/>
    <property type="evidence" value="ECO:0007669"/>
    <property type="project" value="TreeGrafter"/>
</dbReference>
<keyword evidence="2" id="KW-0520">NAD</keyword>